<keyword evidence="5 9" id="KW-0472">Membrane</keyword>
<dbReference type="PRINTS" id="PR00237">
    <property type="entry name" value="GPCRRHODOPSN"/>
</dbReference>
<feature type="transmembrane region" description="Helical" evidence="9">
    <location>
        <begin position="267"/>
        <end position="284"/>
    </location>
</feature>
<evidence type="ECO:0000256" key="3">
    <source>
        <dbReference type="ARBA" id="ARBA00022989"/>
    </source>
</evidence>
<evidence type="ECO:0000256" key="8">
    <source>
        <dbReference type="RuleBase" id="RU000688"/>
    </source>
</evidence>
<evidence type="ECO:0000313" key="12">
    <source>
        <dbReference type="Proteomes" id="UP000749559"/>
    </source>
</evidence>
<evidence type="ECO:0000256" key="5">
    <source>
        <dbReference type="ARBA" id="ARBA00023136"/>
    </source>
</evidence>
<reference evidence="11" key="1">
    <citation type="submission" date="2022-03" db="EMBL/GenBank/DDBJ databases">
        <authorList>
            <person name="Martin C."/>
        </authorList>
    </citation>
    <scope>NUCLEOTIDE SEQUENCE</scope>
</reference>
<feature type="domain" description="G-protein coupled receptors family 1 profile" evidence="10">
    <location>
        <begin position="60"/>
        <end position="325"/>
    </location>
</feature>
<dbReference type="InterPro" id="IPR017452">
    <property type="entry name" value="GPCR_Rhodpsn_7TM"/>
</dbReference>
<dbReference type="PROSITE" id="PS00237">
    <property type="entry name" value="G_PROTEIN_RECEP_F1_1"/>
    <property type="match status" value="1"/>
</dbReference>
<dbReference type="InterPro" id="IPR000276">
    <property type="entry name" value="GPCR_Rhodpsn"/>
</dbReference>
<organism evidence="11 12">
    <name type="scientific">Owenia fusiformis</name>
    <name type="common">Polychaete worm</name>
    <dbReference type="NCBI Taxonomy" id="6347"/>
    <lineage>
        <taxon>Eukaryota</taxon>
        <taxon>Metazoa</taxon>
        <taxon>Spiralia</taxon>
        <taxon>Lophotrochozoa</taxon>
        <taxon>Annelida</taxon>
        <taxon>Polychaeta</taxon>
        <taxon>Sedentaria</taxon>
        <taxon>Canalipalpata</taxon>
        <taxon>Sabellida</taxon>
        <taxon>Oweniida</taxon>
        <taxon>Oweniidae</taxon>
        <taxon>Owenia</taxon>
    </lineage>
</organism>
<feature type="transmembrane region" description="Helical" evidence="9">
    <location>
        <begin position="43"/>
        <end position="69"/>
    </location>
</feature>
<dbReference type="EMBL" id="CAIIXF020000010">
    <property type="protein sequence ID" value="CAH1796875.1"/>
    <property type="molecule type" value="Genomic_DNA"/>
</dbReference>
<proteinExistence type="inferred from homology"/>
<dbReference type="Proteomes" id="UP000749559">
    <property type="component" value="Unassembled WGS sequence"/>
</dbReference>
<dbReference type="Gene3D" id="1.20.1070.10">
    <property type="entry name" value="Rhodopsin 7-helix transmembrane proteins"/>
    <property type="match status" value="1"/>
</dbReference>
<comment type="subcellular location">
    <subcellularLocation>
        <location evidence="1">Membrane</location>
        <topology evidence="1">Multi-pass membrane protein</topology>
    </subcellularLocation>
</comment>
<feature type="transmembrane region" description="Helical" evidence="9">
    <location>
        <begin position="126"/>
        <end position="150"/>
    </location>
</feature>
<dbReference type="PANTHER" id="PTHR24243:SF224">
    <property type="entry name" value="G-PROTEIN COUPLED RECEPTOR 19-RELATED"/>
    <property type="match status" value="1"/>
</dbReference>
<feature type="transmembrane region" description="Helical" evidence="9">
    <location>
        <begin position="162"/>
        <end position="182"/>
    </location>
</feature>
<gene>
    <name evidence="11" type="ORF">OFUS_LOCUS21238</name>
</gene>
<keyword evidence="4 8" id="KW-0297">G-protein coupled receptor</keyword>
<keyword evidence="7 8" id="KW-0807">Transducer</keyword>
<dbReference type="SUPFAM" id="SSF81321">
    <property type="entry name" value="Family A G protein-coupled receptor-like"/>
    <property type="match status" value="1"/>
</dbReference>
<feature type="transmembrane region" description="Helical" evidence="9">
    <location>
        <begin position="304"/>
        <end position="328"/>
    </location>
</feature>
<feature type="transmembrane region" description="Helical" evidence="9">
    <location>
        <begin position="81"/>
        <end position="106"/>
    </location>
</feature>
<protein>
    <recommendedName>
        <fullName evidence="10">G-protein coupled receptors family 1 profile domain-containing protein</fullName>
    </recommendedName>
</protein>
<dbReference type="AlphaFoldDB" id="A0A8S4PTH2"/>
<evidence type="ECO:0000256" key="1">
    <source>
        <dbReference type="ARBA" id="ARBA00004141"/>
    </source>
</evidence>
<keyword evidence="6 8" id="KW-0675">Receptor</keyword>
<evidence type="ECO:0000313" key="11">
    <source>
        <dbReference type="EMBL" id="CAH1796875.1"/>
    </source>
</evidence>
<comment type="caution">
    <text evidence="11">The sequence shown here is derived from an EMBL/GenBank/DDBJ whole genome shotgun (WGS) entry which is preliminary data.</text>
</comment>
<dbReference type="Pfam" id="PF00001">
    <property type="entry name" value="7tm_1"/>
    <property type="match status" value="1"/>
</dbReference>
<evidence type="ECO:0000259" key="10">
    <source>
        <dbReference type="PROSITE" id="PS50262"/>
    </source>
</evidence>
<keyword evidence="12" id="KW-1185">Reference proteome</keyword>
<evidence type="ECO:0000256" key="7">
    <source>
        <dbReference type="ARBA" id="ARBA00023224"/>
    </source>
</evidence>
<evidence type="ECO:0000256" key="4">
    <source>
        <dbReference type="ARBA" id="ARBA00023040"/>
    </source>
</evidence>
<keyword evidence="3 9" id="KW-1133">Transmembrane helix</keyword>
<name>A0A8S4PTH2_OWEFU</name>
<evidence type="ECO:0000256" key="6">
    <source>
        <dbReference type="ARBA" id="ARBA00023170"/>
    </source>
</evidence>
<dbReference type="GO" id="GO:0004930">
    <property type="term" value="F:G protein-coupled receptor activity"/>
    <property type="evidence" value="ECO:0007669"/>
    <property type="project" value="UniProtKB-KW"/>
</dbReference>
<feature type="transmembrane region" description="Helical" evidence="9">
    <location>
        <begin position="208"/>
        <end position="231"/>
    </location>
</feature>
<accession>A0A8S4PTH2</accession>
<dbReference type="OrthoDB" id="10037617at2759"/>
<keyword evidence="2 8" id="KW-0812">Transmembrane</keyword>
<comment type="similarity">
    <text evidence="8">Belongs to the G-protein coupled receptor 1 family.</text>
</comment>
<dbReference type="PANTHER" id="PTHR24243">
    <property type="entry name" value="G-PROTEIN COUPLED RECEPTOR"/>
    <property type="match status" value="1"/>
</dbReference>
<dbReference type="PROSITE" id="PS50262">
    <property type="entry name" value="G_PROTEIN_RECEP_F1_2"/>
    <property type="match status" value="1"/>
</dbReference>
<evidence type="ECO:0000256" key="9">
    <source>
        <dbReference type="SAM" id="Phobius"/>
    </source>
</evidence>
<evidence type="ECO:0000256" key="2">
    <source>
        <dbReference type="ARBA" id="ARBA00022692"/>
    </source>
</evidence>
<dbReference type="GO" id="GO:0005886">
    <property type="term" value="C:plasma membrane"/>
    <property type="evidence" value="ECO:0007669"/>
    <property type="project" value="TreeGrafter"/>
</dbReference>
<sequence length="377" mass="42148">MAFNLTLDRTANITNCHLNGTLNKTCQDHGLRPQMGPSSISEVIPISILFCIIEIVGIIGNILVIYVILSDRKMRSSVTNMFILNLGISDLIIMLGGIPEISFFMINKGWLFGEVMCKFQRYVLVVSLYSSVMTLVAVCVERYIAIVFPIKAHILCSRTRTKAAIAVIWPLSGVLAIPVLLFNSTKHISQSVVFCKTMFPDPQHRLTYSYVEFTLFYALPMVIQVVLYAIVGKRLFAGSETLHRNVGSSANENGKDKASVAIKARKGVVKMLIASVLIYFISYSPPQGLLLYRTFSKTPFHATWPWFVFVMTMAYINSAANPVLYCIFSQNFRKKFGAILGCFKHEKEGYIQAKSLNTASRYYNSTMKSTAVTEASV</sequence>